<dbReference type="AlphaFoldDB" id="E8NAT5"/>
<feature type="transmembrane region" description="Helical" evidence="1">
    <location>
        <begin position="66"/>
        <end position="93"/>
    </location>
</feature>
<dbReference type="Proteomes" id="UP000008975">
    <property type="component" value="Chromosome"/>
</dbReference>
<dbReference type="EMBL" id="AP012052">
    <property type="protein sequence ID" value="BAJ75952.1"/>
    <property type="molecule type" value="Genomic_DNA"/>
</dbReference>
<evidence type="ECO:0000313" key="3">
    <source>
        <dbReference type="Proteomes" id="UP000008975"/>
    </source>
</evidence>
<accession>E8NAT5</accession>
<proteinExistence type="predicted"/>
<reference key="2">
    <citation type="submission" date="2011-02" db="EMBL/GenBank/DDBJ databases">
        <title>Genome sequence of Microbacterium testaceum StLB037.</title>
        <authorList>
            <person name="Morohoshi T."/>
            <person name="Wang W.Z."/>
            <person name="Someya N."/>
            <person name="Ikeda T."/>
        </authorList>
    </citation>
    <scope>NUCLEOTIDE SEQUENCE</scope>
    <source>
        <strain>StLB037</strain>
    </source>
</reference>
<name>E8NAT5_MICTS</name>
<evidence type="ECO:0000256" key="1">
    <source>
        <dbReference type="SAM" id="Phobius"/>
    </source>
</evidence>
<evidence type="ECO:0000313" key="2">
    <source>
        <dbReference type="EMBL" id="BAJ75952.1"/>
    </source>
</evidence>
<protein>
    <submittedName>
        <fullName evidence="2">Rhodanese-related sulfurtransferase</fullName>
    </submittedName>
</protein>
<reference evidence="2 3" key="1">
    <citation type="journal article" date="2011" name="J. Bacteriol.">
        <title>Genome sequence of Microbacterium testaceum StLB037, an N-acylhomoserine lactone-degrading bacterium isolated from potato leaves.</title>
        <authorList>
            <person name="Morohoshi T."/>
            <person name="Wang W.-Z."/>
            <person name="Someya N."/>
            <person name="Ikeda T."/>
        </authorList>
    </citation>
    <scope>NUCLEOTIDE SEQUENCE [LARGE SCALE GENOMIC DNA]</scope>
    <source>
        <strain evidence="2 3">StLB037</strain>
    </source>
</reference>
<dbReference type="KEGG" id="mts:MTES_2988"/>
<gene>
    <name evidence="2" type="ordered locus">MTES_2988</name>
</gene>
<organism evidence="2 3">
    <name type="scientific">Microbacterium testaceum (strain StLB037)</name>
    <dbReference type="NCBI Taxonomy" id="979556"/>
    <lineage>
        <taxon>Bacteria</taxon>
        <taxon>Bacillati</taxon>
        <taxon>Actinomycetota</taxon>
        <taxon>Actinomycetes</taxon>
        <taxon>Micrococcales</taxon>
        <taxon>Microbacteriaceae</taxon>
        <taxon>Microbacterium</taxon>
    </lineage>
</organism>
<keyword evidence="1" id="KW-0812">Transmembrane</keyword>
<keyword evidence="1" id="KW-0472">Membrane</keyword>
<sequence>MRFAQRGLHAMNMEAFAALWPRIAYWVLWASILAILATGMILLAVGQTVEWIPNAGNPNVYQAQTVSLVPAGGALSGIGGLAVIATLMLEAFVGPLHRRRSQH</sequence>
<keyword evidence="1" id="KW-1133">Transmembrane helix</keyword>
<feature type="transmembrane region" description="Helical" evidence="1">
    <location>
        <begin position="23"/>
        <end position="46"/>
    </location>
</feature>
<dbReference type="HOGENOM" id="CLU_2260552_0_0_11"/>